<keyword evidence="3" id="KW-0479">Metal-binding</keyword>
<feature type="binding site" evidence="3">
    <location>
        <position position="236"/>
    </location>
    <ligand>
        <name>substrate</name>
    </ligand>
</feature>
<feature type="binding site" evidence="3">
    <location>
        <position position="211"/>
    </location>
    <ligand>
        <name>substrate</name>
    </ligand>
</feature>
<dbReference type="AlphaFoldDB" id="A0A072NCC4"/>
<dbReference type="PANTHER" id="PTHR33376">
    <property type="match status" value="1"/>
</dbReference>
<proteinExistence type="predicted"/>
<dbReference type="RefSeq" id="WP_036132677.1">
    <property type="nucleotide sequence ID" value="NZ_ANIE01000007.1"/>
</dbReference>
<dbReference type="PANTHER" id="PTHR33376:SF5">
    <property type="entry name" value="EXTRACYTOPLASMIC SOLUTE RECEPTOR PROTEIN"/>
    <property type="match status" value="1"/>
</dbReference>
<protein>
    <submittedName>
        <fullName evidence="5">TRAP transporter solute receptor</fullName>
    </submittedName>
</protein>
<evidence type="ECO:0000313" key="6">
    <source>
        <dbReference type="Proteomes" id="UP000035057"/>
    </source>
</evidence>
<feature type="chain" id="PRO_5001682416" evidence="4">
    <location>
        <begin position="26"/>
        <end position="358"/>
    </location>
</feature>
<keyword evidence="1 4" id="KW-0732">Signal</keyword>
<feature type="binding site" evidence="2">
    <location>
        <position position="174"/>
    </location>
    <ligand>
        <name>substrate</name>
    </ligand>
</feature>
<feature type="binding site" evidence="3">
    <location>
        <position position="212"/>
    </location>
    <ligand>
        <name>Na(+)</name>
        <dbReference type="ChEBI" id="CHEBI:29101"/>
    </ligand>
</feature>
<gene>
    <name evidence="5" type="ORF">D777_02687</name>
</gene>
<dbReference type="Gene3D" id="3.40.190.170">
    <property type="entry name" value="Bacterial extracellular solute-binding protein, family 7"/>
    <property type="match status" value="1"/>
</dbReference>
<evidence type="ECO:0000256" key="1">
    <source>
        <dbReference type="ARBA" id="ARBA00022729"/>
    </source>
</evidence>
<dbReference type="EMBL" id="ANIE01000007">
    <property type="protein sequence ID" value="KEF30745.1"/>
    <property type="molecule type" value="Genomic_DNA"/>
</dbReference>
<keyword evidence="6" id="KW-1185">Reference proteome</keyword>
<keyword evidence="5" id="KW-0675">Receptor</keyword>
<dbReference type="OrthoDB" id="9769667at2"/>
<dbReference type="GO" id="GO:0031317">
    <property type="term" value="C:tripartite ATP-independent periplasmic transporter complex"/>
    <property type="evidence" value="ECO:0007669"/>
    <property type="project" value="InterPro"/>
</dbReference>
<dbReference type="GO" id="GO:0055085">
    <property type="term" value="P:transmembrane transport"/>
    <property type="evidence" value="ECO:0007669"/>
    <property type="project" value="InterPro"/>
</dbReference>
<dbReference type="Gene3D" id="3.40.190.10">
    <property type="entry name" value="Periplasmic binding protein-like II"/>
    <property type="match status" value="1"/>
</dbReference>
<dbReference type="InterPro" id="IPR018389">
    <property type="entry name" value="DctP_fam"/>
</dbReference>
<comment type="caution">
    <text evidence="5">The sequence shown here is derived from an EMBL/GenBank/DDBJ whole genome shotgun (WGS) entry which is preliminary data.</text>
</comment>
<evidence type="ECO:0000256" key="3">
    <source>
        <dbReference type="PIRSR" id="PIRSR039026-2"/>
    </source>
</evidence>
<evidence type="ECO:0000256" key="4">
    <source>
        <dbReference type="SAM" id="SignalP"/>
    </source>
</evidence>
<sequence>MKIRSVLSAAVLAVATTFASTQALAQEKFTLRLAETWGPNFPIFGDTTKNFAKLVEEMSDGRLRIRIDSSNKHKAPFGVFDMVKAGQYDMGHSASYYWKGKVPETLFFTSMPFGMTAIEQYAWFYYGDGMELMQEVYAPQNMLSFPGGNTGIQMGGWFRKEIKSLDDLQGLKMRIPGFAGEVFAEVGVSPTNIPPGELYTALERNTIDAVEWVGPALDLRLGFQQIADYYYTGWHEPATELQYLVNKKTWEKLPSDLQTILKTAMRVSAYDMLVLSQHENAKAWANIKKEYPDVQIKNFPEDVFQAMYDANKKLLKEAAGKNDLAKRIVESQEEYLEKTRAYTDISERAYLNTMAEVE</sequence>
<organism evidence="5 6">
    <name type="scientific">Marinobacter nitratireducens</name>
    <dbReference type="NCBI Taxonomy" id="1137280"/>
    <lineage>
        <taxon>Bacteria</taxon>
        <taxon>Pseudomonadati</taxon>
        <taxon>Pseudomonadota</taxon>
        <taxon>Gammaproteobacteria</taxon>
        <taxon>Pseudomonadales</taxon>
        <taxon>Marinobacteraceae</taxon>
        <taxon>Marinobacter</taxon>
    </lineage>
</organism>
<dbReference type="GO" id="GO:0046872">
    <property type="term" value="F:metal ion binding"/>
    <property type="evidence" value="ECO:0007669"/>
    <property type="project" value="UniProtKB-KW"/>
</dbReference>
<dbReference type="Pfam" id="PF03480">
    <property type="entry name" value="DctP"/>
    <property type="match status" value="1"/>
</dbReference>
<accession>A0A072NCC4</accession>
<feature type="binding site" evidence="2">
    <location>
        <position position="153"/>
    </location>
    <ligand>
        <name>substrate</name>
    </ligand>
</feature>
<evidence type="ECO:0000313" key="5">
    <source>
        <dbReference type="EMBL" id="KEF30745.1"/>
    </source>
</evidence>
<dbReference type="InterPro" id="IPR026289">
    <property type="entry name" value="SBP_TakP-like"/>
</dbReference>
<dbReference type="NCBIfam" id="NF037995">
    <property type="entry name" value="TRAP_S1"/>
    <property type="match status" value="1"/>
</dbReference>
<evidence type="ECO:0000256" key="2">
    <source>
        <dbReference type="PIRSR" id="PIRSR039026-1"/>
    </source>
</evidence>
<dbReference type="STRING" id="1137280.D777_02687"/>
<reference evidence="5 6" key="1">
    <citation type="submission" date="2012-12" db="EMBL/GenBank/DDBJ databases">
        <title>Genome assembly of Marinobacter sp. AK21.</title>
        <authorList>
            <person name="Khatri I."/>
            <person name="Kumar R."/>
            <person name="Vaidya B."/>
            <person name="Subramanian S."/>
            <person name="Pinnaka A."/>
        </authorList>
    </citation>
    <scope>NUCLEOTIDE SEQUENCE [LARGE SCALE GENOMIC DNA]</scope>
    <source>
        <strain evidence="5 6">AK21</strain>
    </source>
</reference>
<feature type="signal peptide" evidence="4">
    <location>
        <begin position="1"/>
        <end position="25"/>
    </location>
</feature>
<dbReference type="InterPro" id="IPR038404">
    <property type="entry name" value="TRAP_DctP_sf"/>
</dbReference>
<name>A0A072NCC4_9GAMM</name>
<dbReference type="PATRIC" id="fig|1137280.3.peg.2504"/>
<dbReference type="Proteomes" id="UP000035057">
    <property type="component" value="Unassembled WGS sequence"/>
</dbReference>
<dbReference type="PIRSF" id="PIRSF039026">
    <property type="entry name" value="SiaP"/>
    <property type="match status" value="1"/>
</dbReference>